<reference evidence="2 3" key="1">
    <citation type="submission" date="2016-10" db="EMBL/GenBank/DDBJ databases">
        <authorList>
            <person name="de Groot N.N."/>
        </authorList>
    </citation>
    <scope>NUCLEOTIDE SEQUENCE [LARGE SCALE GENOMIC DNA]</scope>
    <source>
        <strain evidence="2 3">CGMCC 1.6502</strain>
    </source>
</reference>
<evidence type="ECO:0000313" key="3">
    <source>
        <dbReference type="Proteomes" id="UP000198694"/>
    </source>
</evidence>
<dbReference type="PROSITE" id="PS51257">
    <property type="entry name" value="PROKAR_LIPOPROTEIN"/>
    <property type="match status" value="1"/>
</dbReference>
<dbReference type="STRING" id="407036.SAMN05216243_0663"/>
<sequence>MKAHITQRKVQHINKKRWLTFIFVSLVLLTTSCNAKQTIEVLTFEPSNFQVFFYTNKSNPKLENEYLKAILDLKNNYPSQLDNIELTETTIESLKRRSIAEYPALVIVKDGQTISKLSGQASKTDVLKKLKKTVNGEKNSLSAN</sequence>
<protein>
    <recommendedName>
        <fullName evidence="4">Small peptidoglycan-associated lipoprotein</fullName>
    </recommendedName>
</protein>
<dbReference type="AlphaFoldDB" id="A0A1G8WCK8"/>
<dbReference type="Proteomes" id="UP000198694">
    <property type="component" value="Unassembled WGS sequence"/>
</dbReference>
<organism evidence="2 3">
    <name type="scientific">Sediminibacillus albus</name>
    <dbReference type="NCBI Taxonomy" id="407036"/>
    <lineage>
        <taxon>Bacteria</taxon>
        <taxon>Bacillati</taxon>
        <taxon>Bacillota</taxon>
        <taxon>Bacilli</taxon>
        <taxon>Bacillales</taxon>
        <taxon>Bacillaceae</taxon>
        <taxon>Sediminibacillus</taxon>
    </lineage>
</organism>
<evidence type="ECO:0008006" key="4">
    <source>
        <dbReference type="Google" id="ProtNLM"/>
    </source>
</evidence>
<accession>A0A1G8WCK8</accession>
<gene>
    <name evidence="2" type="ORF">SAMN05216243_0663</name>
</gene>
<name>A0A1G8WCK8_9BACI</name>
<keyword evidence="3" id="KW-1185">Reference proteome</keyword>
<feature type="chain" id="PRO_5038960161" description="Small peptidoglycan-associated lipoprotein" evidence="1">
    <location>
        <begin position="36"/>
        <end position="144"/>
    </location>
</feature>
<feature type="signal peptide" evidence="1">
    <location>
        <begin position="1"/>
        <end position="35"/>
    </location>
</feature>
<dbReference type="EMBL" id="FNFL01000001">
    <property type="protein sequence ID" value="SDJ75320.1"/>
    <property type="molecule type" value="Genomic_DNA"/>
</dbReference>
<evidence type="ECO:0000313" key="2">
    <source>
        <dbReference type="EMBL" id="SDJ75320.1"/>
    </source>
</evidence>
<evidence type="ECO:0000256" key="1">
    <source>
        <dbReference type="SAM" id="SignalP"/>
    </source>
</evidence>
<proteinExistence type="predicted"/>
<keyword evidence="1" id="KW-0732">Signal</keyword>